<evidence type="ECO:0000256" key="6">
    <source>
        <dbReference type="ARBA" id="ARBA00023136"/>
    </source>
</evidence>
<dbReference type="InterPro" id="IPR000515">
    <property type="entry name" value="MetI-like"/>
</dbReference>
<evidence type="ECO:0000256" key="7">
    <source>
        <dbReference type="RuleBase" id="RU363032"/>
    </source>
</evidence>
<dbReference type="CDD" id="cd06261">
    <property type="entry name" value="TM_PBP2"/>
    <property type="match status" value="1"/>
</dbReference>
<keyword evidence="10" id="KW-1185">Reference proteome</keyword>
<evidence type="ECO:0000256" key="1">
    <source>
        <dbReference type="ARBA" id="ARBA00004651"/>
    </source>
</evidence>
<evidence type="ECO:0000313" key="10">
    <source>
        <dbReference type="Proteomes" id="UP000426246"/>
    </source>
</evidence>
<evidence type="ECO:0000313" key="9">
    <source>
        <dbReference type="EMBL" id="QGQ98091.1"/>
    </source>
</evidence>
<feature type="transmembrane region" description="Helical" evidence="7">
    <location>
        <begin position="191"/>
        <end position="216"/>
    </location>
</feature>
<dbReference type="GO" id="GO:0055085">
    <property type="term" value="P:transmembrane transport"/>
    <property type="evidence" value="ECO:0007669"/>
    <property type="project" value="InterPro"/>
</dbReference>
<comment type="similarity">
    <text evidence="7">Belongs to the binding-protein-dependent transport system permease family.</text>
</comment>
<feature type="transmembrane region" description="Helical" evidence="7">
    <location>
        <begin position="118"/>
        <end position="138"/>
    </location>
</feature>
<dbReference type="PANTHER" id="PTHR43744">
    <property type="entry name" value="ABC TRANSPORTER PERMEASE PROTEIN MG189-RELATED-RELATED"/>
    <property type="match status" value="1"/>
</dbReference>
<feature type="domain" description="ABC transmembrane type-1" evidence="8">
    <location>
        <begin position="81"/>
        <end position="270"/>
    </location>
</feature>
<keyword evidence="3" id="KW-1003">Cell membrane</keyword>
<dbReference type="Pfam" id="PF00528">
    <property type="entry name" value="BPD_transp_1"/>
    <property type="match status" value="1"/>
</dbReference>
<feature type="transmembrane region" description="Helical" evidence="7">
    <location>
        <begin position="150"/>
        <end position="170"/>
    </location>
</feature>
<comment type="subcellular location">
    <subcellularLocation>
        <location evidence="1 7">Cell membrane</location>
        <topology evidence="1 7">Multi-pass membrane protein</topology>
    </subcellularLocation>
</comment>
<dbReference type="Gene3D" id="1.10.3720.10">
    <property type="entry name" value="MetI-like"/>
    <property type="match status" value="1"/>
</dbReference>
<feature type="transmembrane region" description="Helical" evidence="7">
    <location>
        <begin position="85"/>
        <end position="106"/>
    </location>
</feature>
<evidence type="ECO:0000256" key="2">
    <source>
        <dbReference type="ARBA" id="ARBA00022448"/>
    </source>
</evidence>
<keyword evidence="5 7" id="KW-1133">Transmembrane helix</keyword>
<dbReference type="GO" id="GO:0005886">
    <property type="term" value="C:plasma membrane"/>
    <property type="evidence" value="ECO:0007669"/>
    <property type="project" value="UniProtKB-SubCell"/>
</dbReference>
<dbReference type="SUPFAM" id="SSF161098">
    <property type="entry name" value="MetI-like"/>
    <property type="match status" value="1"/>
</dbReference>
<feature type="transmembrane region" description="Helical" evidence="7">
    <location>
        <begin position="20"/>
        <end position="41"/>
    </location>
</feature>
<dbReference type="KEGG" id="ppsc:EHS13_25990"/>
<accession>A0A6B8RP04</accession>
<evidence type="ECO:0000256" key="3">
    <source>
        <dbReference type="ARBA" id="ARBA00022475"/>
    </source>
</evidence>
<evidence type="ECO:0000256" key="4">
    <source>
        <dbReference type="ARBA" id="ARBA00022692"/>
    </source>
</evidence>
<keyword evidence="2 7" id="KW-0813">Transport</keyword>
<evidence type="ECO:0000256" key="5">
    <source>
        <dbReference type="ARBA" id="ARBA00022989"/>
    </source>
</evidence>
<protein>
    <submittedName>
        <fullName evidence="9">Carbohydrate ABC transporter permease</fullName>
    </submittedName>
</protein>
<dbReference type="EMBL" id="CP034235">
    <property type="protein sequence ID" value="QGQ98091.1"/>
    <property type="molecule type" value="Genomic_DNA"/>
</dbReference>
<dbReference type="PROSITE" id="PS50928">
    <property type="entry name" value="ABC_TM1"/>
    <property type="match status" value="1"/>
</dbReference>
<evidence type="ECO:0000259" key="8">
    <source>
        <dbReference type="PROSITE" id="PS50928"/>
    </source>
</evidence>
<keyword evidence="6 7" id="KW-0472">Membrane</keyword>
<gene>
    <name evidence="9" type="ORF">EHS13_25990</name>
</gene>
<dbReference type="InterPro" id="IPR035906">
    <property type="entry name" value="MetI-like_sf"/>
</dbReference>
<dbReference type="Proteomes" id="UP000426246">
    <property type="component" value="Chromosome"/>
</dbReference>
<feature type="transmembrane region" description="Helical" evidence="7">
    <location>
        <begin position="249"/>
        <end position="270"/>
    </location>
</feature>
<reference evidence="10" key="1">
    <citation type="submission" date="2018-11" db="EMBL/GenBank/DDBJ databases">
        <title>Complete genome sequence of Paenibacillus sp. ML311-T8.</title>
        <authorList>
            <person name="Nam Y.-D."/>
            <person name="Kang J."/>
            <person name="Chung W.-H."/>
            <person name="Park Y.S."/>
        </authorList>
    </citation>
    <scope>NUCLEOTIDE SEQUENCE [LARGE SCALE GENOMIC DNA]</scope>
    <source>
        <strain evidence="10">ML311-T8</strain>
    </source>
</reference>
<proteinExistence type="inferred from homology"/>
<keyword evidence="4 7" id="KW-0812">Transmembrane</keyword>
<name>A0A6B8RP04_9BACL</name>
<dbReference type="AlphaFoldDB" id="A0A6B8RP04"/>
<dbReference type="PANTHER" id="PTHR43744:SF12">
    <property type="entry name" value="ABC TRANSPORTER PERMEASE PROTEIN MG189-RELATED"/>
    <property type="match status" value="1"/>
</dbReference>
<organism evidence="9 10">
    <name type="scientific">Paenibacillus psychroresistens</name>
    <dbReference type="NCBI Taxonomy" id="1778678"/>
    <lineage>
        <taxon>Bacteria</taxon>
        <taxon>Bacillati</taxon>
        <taxon>Bacillota</taxon>
        <taxon>Bacilli</taxon>
        <taxon>Bacillales</taxon>
        <taxon>Paenibacillaceae</taxon>
        <taxon>Paenibacillus</taxon>
    </lineage>
</organism>
<sequence>MERTKKMGTLLNNSAKFKKIIYSVFMLILGLTMVVPFVFMISASLKMNNQVFIDPLRIIPEKIFTGNYKTLFHHRFYFHWYWNSIRIVLITILLRGFFVTLAAYAFAKLRFRFREMLLLLLLAFTLIPSDTTVIARYLMYKQISLIDSQWVIILPATFDVFFLFLLRQFFMGVPDELSESAIVDGCSHFKIYYKIVLPLCVPALITMSLFTFIWLWNDFVSPFLFISSMKKQMLTVGLQYFQGEAGANYGLQMAGASLCILIPVIMFSFAQKYFIQGIALTGIKG</sequence>